<dbReference type="Proteomes" id="UP001501442">
    <property type="component" value="Unassembled WGS sequence"/>
</dbReference>
<evidence type="ECO:0000313" key="5">
    <source>
        <dbReference type="Proteomes" id="UP001501442"/>
    </source>
</evidence>
<dbReference type="InterPro" id="IPR052901">
    <property type="entry name" value="Bact_TGase-like"/>
</dbReference>
<feature type="transmembrane region" description="Helical" evidence="2">
    <location>
        <begin position="54"/>
        <end position="80"/>
    </location>
</feature>
<evidence type="ECO:0000259" key="3">
    <source>
        <dbReference type="SMART" id="SM00460"/>
    </source>
</evidence>
<dbReference type="Pfam" id="PF11992">
    <property type="entry name" value="TgpA_N"/>
    <property type="match status" value="1"/>
</dbReference>
<dbReference type="PANTHER" id="PTHR42736">
    <property type="entry name" value="PROTEIN-GLUTAMINE GAMMA-GLUTAMYLTRANSFERASE"/>
    <property type="match status" value="1"/>
</dbReference>
<keyword evidence="2" id="KW-0472">Membrane</keyword>
<evidence type="ECO:0000256" key="1">
    <source>
        <dbReference type="SAM" id="MobiDB-lite"/>
    </source>
</evidence>
<proteinExistence type="predicted"/>
<evidence type="ECO:0000313" key="4">
    <source>
        <dbReference type="EMBL" id="GAA4625199.1"/>
    </source>
</evidence>
<feature type="domain" description="Transglutaminase-like" evidence="3">
    <location>
        <begin position="479"/>
        <end position="549"/>
    </location>
</feature>
<keyword evidence="2" id="KW-0812">Transmembrane</keyword>
<feature type="compositionally biased region" description="Low complexity" evidence="1">
    <location>
        <begin position="582"/>
        <end position="591"/>
    </location>
</feature>
<dbReference type="SMART" id="SM00460">
    <property type="entry name" value="TGc"/>
    <property type="match status" value="1"/>
</dbReference>
<name>A0ABP8U6P8_9ACTN</name>
<sequence>MRIRLTIVACVATLLASFALYPLFKTATWFGSGLGAVLTVGLAGVVTRRLRLPILACLAIGPAALLIYLTVLFASGPALLGVVPTPASMSYLAALVQDGWQESFQYAPPVPVLPGVELLSTGGIGLIAFLVDLLAVRLRRAAPAGLPLLAMYALPARFRQESAGWLVFLPGAAGYLALLVTDARDRLSGWGRPIFTRHWSGEKFVHDRPDSSPLAVTGRRIGLTAVAIALVVPLAVPDVHPRWLPGTGGDGEGGLTTVTTPDPLVSLKRQLVRQDDAVVLTYRTTDGLTPEYLRMYSLDRFDGDGWTYSPMHGDKNARVDGKTLPEAPGLGDSSIRTVSTRIAVDSHVRGMNVLPTPYPPTKVAIKGDWRVDAPSLMIFSLRDSAGGRTYTVSSVRPTPTYQQLESTAPAPADVASRYLAVPRAIPQDVVALANRLTASASTPYDRAVKLQQWFVRPGNFTYSLDAPSPRNVGALRDFLFTSRTGYCEQFAASMALLARIVGIPARVGMGYTAGTRRPDGSWIVRTRDTHAWPELYFSGIGWLRFEPTPAGGGGQGSATVPDYTAPQLLPGAPTGGSTNRLPTTGQTPDGSSTGGTGTAPRHRPDPVDRNGAAGAFPPPDHSGPPIGRLLLLLAFVLLLAIPAALHRLARVRRWARPTSDAHVAHAAWDELRIAAMDFGLPWRPGDSPRATARRLMEAQPLGEAAADALTRLVRAEEVARYAPAPGPATGLRDDARVVRTAIAAGAGRRRRWRVRLLPPSSIALLRHGAGQVLDAFDRLDSLTLRRRHSAS</sequence>
<feature type="transmembrane region" description="Helical" evidence="2">
    <location>
        <begin position="29"/>
        <end position="47"/>
    </location>
</feature>
<dbReference type="InterPro" id="IPR002931">
    <property type="entry name" value="Transglutaminase-like"/>
</dbReference>
<keyword evidence="2" id="KW-1133">Transmembrane helix</keyword>
<keyword evidence="5" id="KW-1185">Reference proteome</keyword>
<feature type="transmembrane region" description="Helical" evidence="2">
    <location>
        <begin position="118"/>
        <end position="136"/>
    </location>
</feature>
<dbReference type="Pfam" id="PF01841">
    <property type="entry name" value="Transglut_core"/>
    <property type="match status" value="1"/>
</dbReference>
<gene>
    <name evidence="4" type="ORF">GCM10023196_028450</name>
</gene>
<reference evidence="5" key="1">
    <citation type="journal article" date="2019" name="Int. J. Syst. Evol. Microbiol.">
        <title>The Global Catalogue of Microorganisms (GCM) 10K type strain sequencing project: providing services to taxonomists for standard genome sequencing and annotation.</title>
        <authorList>
            <consortium name="The Broad Institute Genomics Platform"/>
            <consortium name="The Broad Institute Genome Sequencing Center for Infectious Disease"/>
            <person name="Wu L."/>
            <person name="Ma J."/>
        </authorList>
    </citation>
    <scope>NUCLEOTIDE SEQUENCE [LARGE SCALE GENOMIC DNA]</scope>
    <source>
        <strain evidence="5">JCM 17939</strain>
    </source>
</reference>
<comment type="caution">
    <text evidence="4">The sequence shown here is derived from an EMBL/GenBank/DDBJ whole genome shotgun (WGS) entry which is preliminary data.</text>
</comment>
<dbReference type="RefSeq" id="WP_345431216.1">
    <property type="nucleotide sequence ID" value="NZ_BAABHK010000003.1"/>
</dbReference>
<feature type="region of interest" description="Disordered" evidence="1">
    <location>
        <begin position="548"/>
        <end position="620"/>
    </location>
</feature>
<dbReference type="InterPro" id="IPR038765">
    <property type="entry name" value="Papain-like_cys_pep_sf"/>
</dbReference>
<dbReference type="PANTHER" id="PTHR42736:SF1">
    <property type="entry name" value="PROTEIN-GLUTAMINE GAMMA-GLUTAMYLTRANSFERASE"/>
    <property type="match status" value="1"/>
</dbReference>
<dbReference type="InterPro" id="IPR021878">
    <property type="entry name" value="TgpA_N"/>
</dbReference>
<evidence type="ECO:0000256" key="2">
    <source>
        <dbReference type="SAM" id="Phobius"/>
    </source>
</evidence>
<feature type="transmembrane region" description="Helical" evidence="2">
    <location>
        <begin position="163"/>
        <end position="180"/>
    </location>
</feature>
<dbReference type="SUPFAM" id="SSF54001">
    <property type="entry name" value="Cysteine proteinases"/>
    <property type="match status" value="1"/>
</dbReference>
<dbReference type="EMBL" id="BAABHK010000003">
    <property type="protein sequence ID" value="GAA4625199.1"/>
    <property type="molecule type" value="Genomic_DNA"/>
</dbReference>
<protein>
    <submittedName>
        <fullName evidence="4">DUF3488 and transglutaminase-like domain-containing protein</fullName>
    </submittedName>
</protein>
<organism evidence="4 5">
    <name type="scientific">Actinoallomurus vinaceus</name>
    <dbReference type="NCBI Taxonomy" id="1080074"/>
    <lineage>
        <taxon>Bacteria</taxon>
        <taxon>Bacillati</taxon>
        <taxon>Actinomycetota</taxon>
        <taxon>Actinomycetes</taxon>
        <taxon>Streptosporangiales</taxon>
        <taxon>Thermomonosporaceae</taxon>
        <taxon>Actinoallomurus</taxon>
    </lineage>
</organism>
<accession>A0ABP8U6P8</accession>
<feature type="transmembrane region" description="Helical" evidence="2">
    <location>
        <begin position="626"/>
        <end position="645"/>
    </location>
</feature>
<dbReference type="Gene3D" id="3.10.620.30">
    <property type="match status" value="1"/>
</dbReference>